<keyword evidence="1" id="KW-0812">Transmembrane</keyword>
<accession>A0A2S1SY73</accession>
<evidence type="ECO:0000256" key="1">
    <source>
        <dbReference type="SAM" id="Phobius"/>
    </source>
</evidence>
<gene>
    <name evidence="2" type="ORF">DDW44_23145</name>
</gene>
<name>A0A2S1SY73_9ACTN</name>
<keyword evidence="1" id="KW-0472">Membrane</keyword>
<feature type="transmembrane region" description="Helical" evidence="1">
    <location>
        <begin position="7"/>
        <end position="27"/>
    </location>
</feature>
<sequence length="129" mass="13138">MTKTYPVLGLKGAAVSALAATAAYWIWTAGREWAQGVGRAGSDAFLAGALESVLATVAGVAAMPLLLWAGRRAVRERGNHLMVIGCSVAWPFAGGYVVENDVGAAGTLVVLTLFALLGGLLAVVGLPET</sequence>
<dbReference type="EMBL" id="CP029188">
    <property type="protein sequence ID" value="AWI31352.1"/>
    <property type="molecule type" value="Genomic_DNA"/>
</dbReference>
<protein>
    <submittedName>
        <fullName evidence="2">Uncharacterized protein</fullName>
    </submittedName>
</protein>
<evidence type="ECO:0000313" key="2">
    <source>
        <dbReference type="EMBL" id="AWI31352.1"/>
    </source>
</evidence>
<reference evidence="2 3" key="1">
    <citation type="submission" date="2018-05" db="EMBL/GenBank/DDBJ databases">
        <title>Complete genome sequence of sponge-derived Streptomyces sp. HNM0039.</title>
        <authorList>
            <person name="Huang X."/>
            <person name="Zhou S."/>
        </authorList>
    </citation>
    <scope>NUCLEOTIDE SEQUENCE [LARGE SCALE GENOMIC DNA]</scope>
    <source>
        <strain evidence="2 3">HNM0039</strain>
    </source>
</reference>
<dbReference type="KEGG" id="stir:DDW44_23145"/>
<proteinExistence type="predicted"/>
<evidence type="ECO:0000313" key="3">
    <source>
        <dbReference type="Proteomes" id="UP000244900"/>
    </source>
</evidence>
<dbReference type="Proteomes" id="UP000244900">
    <property type="component" value="Chromosome"/>
</dbReference>
<dbReference type="OrthoDB" id="4221640at2"/>
<feature type="transmembrane region" description="Helical" evidence="1">
    <location>
        <begin position="47"/>
        <end position="69"/>
    </location>
</feature>
<dbReference type="RefSeq" id="WP_108907595.1">
    <property type="nucleotide sequence ID" value="NZ_CP029188.1"/>
</dbReference>
<feature type="transmembrane region" description="Helical" evidence="1">
    <location>
        <begin position="81"/>
        <end position="98"/>
    </location>
</feature>
<dbReference type="AlphaFoldDB" id="A0A2S1SY73"/>
<keyword evidence="1" id="KW-1133">Transmembrane helix</keyword>
<feature type="transmembrane region" description="Helical" evidence="1">
    <location>
        <begin position="104"/>
        <end position="126"/>
    </location>
</feature>
<organism evidence="2 3">
    <name type="scientific">Streptomyces tirandamycinicus</name>
    <dbReference type="NCBI Taxonomy" id="2174846"/>
    <lineage>
        <taxon>Bacteria</taxon>
        <taxon>Bacillati</taxon>
        <taxon>Actinomycetota</taxon>
        <taxon>Actinomycetes</taxon>
        <taxon>Kitasatosporales</taxon>
        <taxon>Streptomycetaceae</taxon>
        <taxon>Streptomyces</taxon>
    </lineage>
</organism>
<keyword evidence="3" id="KW-1185">Reference proteome</keyword>